<reference evidence="2 3" key="1">
    <citation type="submission" date="2017-06" db="EMBL/GenBank/DDBJ databases">
        <authorList>
            <person name="Kim H.J."/>
            <person name="Triplett B.A."/>
        </authorList>
    </citation>
    <scope>NUCLEOTIDE SEQUENCE [LARGE SCALE GENOMIC DNA]</scope>
    <source>
        <strain evidence="2 3">DSM 19307</strain>
    </source>
</reference>
<sequence>MKSLFLLFLLTASAFVSAEAPMQTNQGLSMQLDTDLVFQKMVKVYGYDGSFIREFPLTEVANNQISMEDHMILQESDFAFDFHGDYYYFRELNNIQSIVN</sequence>
<proteinExistence type="predicted"/>
<accession>A0A239F9N0</accession>
<evidence type="ECO:0000313" key="2">
    <source>
        <dbReference type="EMBL" id="SNS53599.1"/>
    </source>
</evidence>
<evidence type="ECO:0000256" key="1">
    <source>
        <dbReference type="SAM" id="SignalP"/>
    </source>
</evidence>
<feature type="chain" id="PRO_5013348676" evidence="1">
    <location>
        <begin position="19"/>
        <end position="100"/>
    </location>
</feature>
<evidence type="ECO:0000313" key="3">
    <source>
        <dbReference type="Proteomes" id="UP000198393"/>
    </source>
</evidence>
<dbReference type="AlphaFoldDB" id="A0A239F9N0"/>
<organism evidence="2 3">
    <name type="scientific">Ekhidna lutea</name>
    <dbReference type="NCBI Taxonomy" id="447679"/>
    <lineage>
        <taxon>Bacteria</taxon>
        <taxon>Pseudomonadati</taxon>
        <taxon>Bacteroidota</taxon>
        <taxon>Cytophagia</taxon>
        <taxon>Cytophagales</taxon>
        <taxon>Reichenbachiellaceae</taxon>
        <taxon>Ekhidna</taxon>
    </lineage>
</organism>
<gene>
    <name evidence="2" type="ORF">SAMN05421640_0566</name>
</gene>
<dbReference type="EMBL" id="FZPD01000001">
    <property type="protein sequence ID" value="SNS53599.1"/>
    <property type="molecule type" value="Genomic_DNA"/>
</dbReference>
<dbReference type="Proteomes" id="UP000198393">
    <property type="component" value="Unassembled WGS sequence"/>
</dbReference>
<keyword evidence="1" id="KW-0732">Signal</keyword>
<name>A0A239F9N0_EKHLU</name>
<dbReference type="RefSeq" id="WP_089355323.1">
    <property type="nucleotide sequence ID" value="NZ_FZPD01000001.1"/>
</dbReference>
<protein>
    <submittedName>
        <fullName evidence="2">Uncharacterized protein</fullName>
    </submittedName>
</protein>
<feature type="signal peptide" evidence="1">
    <location>
        <begin position="1"/>
        <end position="18"/>
    </location>
</feature>
<keyword evidence="3" id="KW-1185">Reference proteome</keyword>